<dbReference type="InterPro" id="IPR013105">
    <property type="entry name" value="TPR_2"/>
</dbReference>
<dbReference type="AlphaFoldDB" id="A0A9W6GJY2"/>
<gene>
    <name evidence="4" type="ORF">PM10SUCC1_20430</name>
</gene>
<reference evidence="4" key="1">
    <citation type="submission" date="2022-12" db="EMBL/GenBank/DDBJ databases">
        <title>Reference genome sequencing for broad-spectrum identification of bacterial and archaeal isolates by mass spectrometry.</title>
        <authorList>
            <person name="Sekiguchi Y."/>
            <person name="Tourlousse D.M."/>
        </authorList>
    </citation>
    <scope>NUCLEOTIDE SEQUENCE</scope>
    <source>
        <strain evidence="4">10succ1</strain>
    </source>
</reference>
<evidence type="ECO:0000256" key="2">
    <source>
        <dbReference type="ARBA" id="ARBA00022803"/>
    </source>
</evidence>
<dbReference type="InterPro" id="IPR019734">
    <property type="entry name" value="TPR_rpt"/>
</dbReference>
<dbReference type="PROSITE" id="PS50005">
    <property type="entry name" value="TPR"/>
    <property type="match status" value="3"/>
</dbReference>
<keyword evidence="2 3" id="KW-0802">TPR repeat</keyword>
<keyword evidence="1" id="KW-0677">Repeat</keyword>
<dbReference type="SUPFAM" id="SSF48452">
    <property type="entry name" value="TPR-like"/>
    <property type="match status" value="1"/>
</dbReference>
<name>A0A9W6GJY2_9FUSO</name>
<evidence type="ECO:0000256" key="3">
    <source>
        <dbReference type="PROSITE-ProRule" id="PRU00339"/>
    </source>
</evidence>
<sequence length="160" mass="18815">MELLEDSQNVELLRELGAILYYSKRDEEAITIYEKLLKLDSENHNFMAFLGYLHYELEEHSVAVNYFNRALDVAPDSPFIYFLLGNAHSRSGNIMEAIRSYDFAIFLDLDIYTAHLDFAKKYEDMGRKKRALQEYITAYEIDPRDKDIELKINKLKQETA</sequence>
<evidence type="ECO:0000313" key="5">
    <source>
        <dbReference type="Proteomes" id="UP001144471"/>
    </source>
</evidence>
<accession>A0A9W6GJY2</accession>
<feature type="repeat" description="TPR" evidence="3">
    <location>
        <begin position="112"/>
        <end position="145"/>
    </location>
</feature>
<comment type="caution">
    <text evidence="4">The sequence shown here is derived from an EMBL/GenBank/DDBJ whole genome shotgun (WGS) entry which is preliminary data.</text>
</comment>
<protein>
    <recommendedName>
        <fullName evidence="6">Tetratricopeptide repeat protein</fullName>
    </recommendedName>
</protein>
<evidence type="ECO:0008006" key="6">
    <source>
        <dbReference type="Google" id="ProtNLM"/>
    </source>
</evidence>
<dbReference type="Pfam" id="PF13181">
    <property type="entry name" value="TPR_8"/>
    <property type="match status" value="1"/>
</dbReference>
<organism evidence="4 5">
    <name type="scientific">Propionigenium maris DSM 9537</name>
    <dbReference type="NCBI Taxonomy" id="1123000"/>
    <lineage>
        <taxon>Bacteria</taxon>
        <taxon>Fusobacteriati</taxon>
        <taxon>Fusobacteriota</taxon>
        <taxon>Fusobacteriia</taxon>
        <taxon>Fusobacteriales</taxon>
        <taxon>Fusobacteriaceae</taxon>
        <taxon>Propionigenium</taxon>
    </lineage>
</organism>
<dbReference type="Pfam" id="PF13431">
    <property type="entry name" value="TPR_17"/>
    <property type="match status" value="1"/>
</dbReference>
<feature type="repeat" description="TPR" evidence="3">
    <location>
        <begin position="44"/>
        <end position="77"/>
    </location>
</feature>
<evidence type="ECO:0000313" key="4">
    <source>
        <dbReference type="EMBL" id="GLI56529.1"/>
    </source>
</evidence>
<dbReference type="EMBL" id="BSDY01000008">
    <property type="protein sequence ID" value="GLI56529.1"/>
    <property type="molecule type" value="Genomic_DNA"/>
</dbReference>
<keyword evidence="5" id="KW-1185">Reference proteome</keyword>
<dbReference type="Proteomes" id="UP001144471">
    <property type="component" value="Unassembled WGS sequence"/>
</dbReference>
<feature type="repeat" description="TPR" evidence="3">
    <location>
        <begin position="10"/>
        <end position="43"/>
    </location>
</feature>
<evidence type="ECO:0000256" key="1">
    <source>
        <dbReference type="ARBA" id="ARBA00022737"/>
    </source>
</evidence>
<dbReference type="PANTHER" id="PTHR44858">
    <property type="entry name" value="TETRATRICOPEPTIDE REPEAT PROTEIN 6"/>
    <property type="match status" value="1"/>
</dbReference>
<dbReference type="SMART" id="SM00028">
    <property type="entry name" value="TPR"/>
    <property type="match status" value="4"/>
</dbReference>
<dbReference type="PANTHER" id="PTHR44858:SF1">
    <property type="entry name" value="UDP-N-ACETYLGLUCOSAMINE--PEPTIDE N-ACETYLGLUCOSAMINYLTRANSFERASE SPINDLY-RELATED"/>
    <property type="match status" value="1"/>
</dbReference>
<dbReference type="Pfam" id="PF07719">
    <property type="entry name" value="TPR_2"/>
    <property type="match status" value="1"/>
</dbReference>
<dbReference type="InterPro" id="IPR050498">
    <property type="entry name" value="Ycf3"/>
</dbReference>
<dbReference type="InterPro" id="IPR011990">
    <property type="entry name" value="TPR-like_helical_dom_sf"/>
</dbReference>
<dbReference type="Gene3D" id="1.25.40.10">
    <property type="entry name" value="Tetratricopeptide repeat domain"/>
    <property type="match status" value="2"/>
</dbReference>
<proteinExistence type="predicted"/>